<feature type="signal peptide" evidence="1">
    <location>
        <begin position="1"/>
        <end position="21"/>
    </location>
</feature>
<evidence type="ECO:0000256" key="1">
    <source>
        <dbReference type="SAM" id="SignalP"/>
    </source>
</evidence>
<proteinExistence type="predicted"/>
<keyword evidence="3" id="KW-1185">Reference proteome</keyword>
<protein>
    <recommendedName>
        <fullName evidence="4">Transmembrane protein</fullName>
    </recommendedName>
</protein>
<dbReference type="AlphaFoldDB" id="A0AAN8JDB9"/>
<dbReference type="EMBL" id="JAZGQO010000011">
    <property type="protein sequence ID" value="KAK6173028.1"/>
    <property type="molecule type" value="Genomic_DNA"/>
</dbReference>
<name>A0AAN8JDB9_PATCE</name>
<comment type="caution">
    <text evidence="2">The sequence shown here is derived from an EMBL/GenBank/DDBJ whole genome shotgun (WGS) entry which is preliminary data.</text>
</comment>
<evidence type="ECO:0000313" key="3">
    <source>
        <dbReference type="Proteomes" id="UP001347796"/>
    </source>
</evidence>
<sequence length="99" mass="10093">MKAVLILVVVAVISSRSYVDACDAVALASCTLPTPGSANICNSLATYKTCVNDAACLSGAVETGYNAALTAAKCGACNAKISLSVMSLTAAFFFLKKMM</sequence>
<organism evidence="2 3">
    <name type="scientific">Patella caerulea</name>
    <name type="common">Rayed Mediterranean limpet</name>
    <dbReference type="NCBI Taxonomy" id="87958"/>
    <lineage>
        <taxon>Eukaryota</taxon>
        <taxon>Metazoa</taxon>
        <taxon>Spiralia</taxon>
        <taxon>Lophotrochozoa</taxon>
        <taxon>Mollusca</taxon>
        <taxon>Gastropoda</taxon>
        <taxon>Patellogastropoda</taxon>
        <taxon>Patelloidea</taxon>
        <taxon>Patellidae</taxon>
        <taxon>Patella</taxon>
    </lineage>
</organism>
<gene>
    <name evidence="2" type="ORF">SNE40_016567</name>
</gene>
<evidence type="ECO:0008006" key="4">
    <source>
        <dbReference type="Google" id="ProtNLM"/>
    </source>
</evidence>
<keyword evidence="1" id="KW-0732">Signal</keyword>
<evidence type="ECO:0000313" key="2">
    <source>
        <dbReference type="EMBL" id="KAK6173028.1"/>
    </source>
</evidence>
<feature type="chain" id="PRO_5042895053" description="Transmembrane protein" evidence="1">
    <location>
        <begin position="22"/>
        <end position="99"/>
    </location>
</feature>
<dbReference type="Proteomes" id="UP001347796">
    <property type="component" value="Unassembled WGS sequence"/>
</dbReference>
<reference evidence="2 3" key="1">
    <citation type="submission" date="2024-01" db="EMBL/GenBank/DDBJ databases">
        <title>The genome of the rayed Mediterranean limpet Patella caerulea (Linnaeus, 1758).</title>
        <authorList>
            <person name="Anh-Thu Weber A."/>
            <person name="Halstead-Nussloch G."/>
        </authorList>
    </citation>
    <scope>NUCLEOTIDE SEQUENCE [LARGE SCALE GENOMIC DNA]</scope>
    <source>
        <strain evidence="2">AATW-2023a</strain>
        <tissue evidence="2">Whole specimen</tissue>
    </source>
</reference>
<accession>A0AAN8JDB9</accession>